<keyword evidence="4" id="KW-1185">Reference proteome</keyword>
<dbReference type="GeneID" id="70126476"/>
<feature type="domain" description="DUF7727" evidence="2">
    <location>
        <begin position="1"/>
        <end position="103"/>
    </location>
</feature>
<gene>
    <name evidence="3" type="ORF">BKA67DRAFT_513618</name>
</gene>
<feature type="transmembrane region" description="Helical" evidence="1">
    <location>
        <begin position="32"/>
        <end position="50"/>
    </location>
</feature>
<keyword evidence="1" id="KW-0472">Membrane</keyword>
<feature type="transmembrane region" description="Helical" evidence="1">
    <location>
        <begin position="62"/>
        <end position="81"/>
    </location>
</feature>
<dbReference type="PANTHER" id="PTHR40629:SF1">
    <property type="entry name" value="PRO41 PROTEIN"/>
    <property type="match status" value="1"/>
</dbReference>
<accession>A0A9P9A207</accession>
<proteinExistence type="predicted"/>
<reference evidence="3" key="1">
    <citation type="journal article" date="2021" name="Nat. Commun.">
        <title>Genetic determinants of endophytism in the Arabidopsis root mycobiome.</title>
        <authorList>
            <person name="Mesny F."/>
            <person name="Miyauchi S."/>
            <person name="Thiergart T."/>
            <person name="Pickel B."/>
            <person name="Atanasova L."/>
            <person name="Karlsson M."/>
            <person name="Huettel B."/>
            <person name="Barry K.W."/>
            <person name="Haridas S."/>
            <person name="Chen C."/>
            <person name="Bauer D."/>
            <person name="Andreopoulos W."/>
            <person name="Pangilinan J."/>
            <person name="LaButti K."/>
            <person name="Riley R."/>
            <person name="Lipzen A."/>
            <person name="Clum A."/>
            <person name="Drula E."/>
            <person name="Henrissat B."/>
            <person name="Kohler A."/>
            <person name="Grigoriev I.V."/>
            <person name="Martin F.M."/>
            <person name="Hacquard S."/>
        </authorList>
    </citation>
    <scope>NUCLEOTIDE SEQUENCE</scope>
    <source>
        <strain evidence="3">MPI-SDFR-AT-0073</strain>
    </source>
</reference>
<dbReference type="InterPro" id="IPR056144">
    <property type="entry name" value="DUF7727"/>
</dbReference>
<evidence type="ECO:0000259" key="2">
    <source>
        <dbReference type="Pfam" id="PF24853"/>
    </source>
</evidence>
<keyword evidence="1" id="KW-0812">Transmembrane</keyword>
<evidence type="ECO:0000256" key="1">
    <source>
        <dbReference type="SAM" id="Phobius"/>
    </source>
</evidence>
<dbReference type="PANTHER" id="PTHR40629">
    <property type="entry name" value="PRO41 PROTEIN"/>
    <property type="match status" value="1"/>
</dbReference>
<dbReference type="Pfam" id="PF24853">
    <property type="entry name" value="DUF7727"/>
    <property type="match status" value="1"/>
</dbReference>
<protein>
    <recommendedName>
        <fullName evidence="2">DUF7727 domain-containing protein</fullName>
    </recommendedName>
</protein>
<dbReference type="RefSeq" id="XP_045962873.1">
    <property type="nucleotide sequence ID" value="XM_046097584.1"/>
</dbReference>
<evidence type="ECO:0000313" key="4">
    <source>
        <dbReference type="Proteomes" id="UP000758603"/>
    </source>
</evidence>
<keyword evidence="1" id="KW-1133">Transmembrane helix</keyword>
<organism evidence="3 4">
    <name type="scientific">Truncatella angustata</name>
    <dbReference type="NCBI Taxonomy" id="152316"/>
    <lineage>
        <taxon>Eukaryota</taxon>
        <taxon>Fungi</taxon>
        <taxon>Dikarya</taxon>
        <taxon>Ascomycota</taxon>
        <taxon>Pezizomycotina</taxon>
        <taxon>Sordariomycetes</taxon>
        <taxon>Xylariomycetidae</taxon>
        <taxon>Amphisphaeriales</taxon>
        <taxon>Sporocadaceae</taxon>
        <taxon>Truncatella</taxon>
    </lineage>
</organism>
<dbReference type="EMBL" id="JAGPXC010000002">
    <property type="protein sequence ID" value="KAH6658639.1"/>
    <property type="molecule type" value="Genomic_DNA"/>
</dbReference>
<name>A0A9P9A207_9PEZI</name>
<comment type="caution">
    <text evidence="3">The sequence shown here is derived from an EMBL/GenBank/DDBJ whole genome shotgun (WGS) entry which is preliminary data.</text>
</comment>
<evidence type="ECO:0000313" key="3">
    <source>
        <dbReference type="EMBL" id="KAH6658639.1"/>
    </source>
</evidence>
<dbReference type="AlphaFoldDB" id="A0A9P9A207"/>
<sequence>QVAAAIQGFFWPKIFWDFQTRIMDILVTPLPILQVINLVCGVVVILWEWPWRPATAISFHRLIYSHILVLMIAALPAWLLYQGTNAAIYYHIGMALYLIALRKD</sequence>
<dbReference type="OrthoDB" id="5228000at2759"/>
<feature type="non-terminal residue" evidence="3">
    <location>
        <position position="1"/>
    </location>
</feature>
<dbReference type="Proteomes" id="UP000758603">
    <property type="component" value="Unassembled WGS sequence"/>
</dbReference>